<reference evidence="4" key="1">
    <citation type="submission" date="2023-03" db="EMBL/GenBank/DDBJ databases">
        <title>Mating type loci evolution in Malassezia.</title>
        <authorList>
            <person name="Coelho M.A."/>
        </authorList>
    </citation>
    <scope>NUCLEOTIDE SEQUENCE</scope>
    <source>
        <strain evidence="4">CBS 9557</strain>
    </source>
</reference>
<dbReference type="PROSITE" id="PS51352">
    <property type="entry name" value="THIOREDOXIN_2"/>
    <property type="match status" value="1"/>
</dbReference>
<dbReference type="Proteomes" id="UP001213623">
    <property type="component" value="Chromosome 4"/>
</dbReference>
<dbReference type="Gene3D" id="3.40.30.10">
    <property type="entry name" value="Glutaredoxin"/>
    <property type="match status" value="2"/>
</dbReference>
<accession>A0AAF0EMZ5</accession>
<dbReference type="PANTHER" id="PTHR45815">
    <property type="entry name" value="PROTEIN DISULFIDE-ISOMERASE A6"/>
    <property type="match status" value="1"/>
</dbReference>
<feature type="chain" id="PRO_5042046045" evidence="2">
    <location>
        <begin position="17"/>
        <end position="494"/>
    </location>
</feature>
<dbReference type="SUPFAM" id="SSF52833">
    <property type="entry name" value="Thioredoxin-like"/>
    <property type="match status" value="1"/>
</dbReference>
<dbReference type="GO" id="GO:0015035">
    <property type="term" value="F:protein-disulfide reductase activity"/>
    <property type="evidence" value="ECO:0007669"/>
    <property type="project" value="TreeGrafter"/>
</dbReference>
<evidence type="ECO:0000313" key="5">
    <source>
        <dbReference type="Proteomes" id="UP001213623"/>
    </source>
</evidence>
<dbReference type="GO" id="GO:0003756">
    <property type="term" value="F:protein disulfide isomerase activity"/>
    <property type="evidence" value="ECO:0007669"/>
    <property type="project" value="UniProtKB-EC"/>
</dbReference>
<dbReference type="PRINTS" id="PR00421">
    <property type="entry name" value="THIOREDOXIN"/>
</dbReference>
<name>A0AAF0EMZ5_9BASI</name>
<dbReference type="GO" id="GO:0005788">
    <property type="term" value="C:endoplasmic reticulum lumen"/>
    <property type="evidence" value="ECO:0007669"/>
    <property type="project" value="TreeGrafter"/>
</dbReference>
<proteinExistence type="predicted"/>
<protein>
    <submittedName>
        <fullName evidence="4">Protein disulfide-isomerase</fullName>
        <ecNumber evidence="4">5.3.4.1</ecNumber>
    </submittedName>
</protein>
<evidence type="ECO:0000256" key="1">
    <source>
        <dbReference type="SAM" id="MobiDB-lite"/>
    </source>
</evidence>
<dbReference type="PROSITE" id="PS00194">
    <property type="entry name" value="THIOREDOXIN_1"/>
    <property type="match status" value="1"/>
</dbReference>
<evidence type="ECO:0000313" key="4">
    <source>
        <dbReference type="EMBL" id="WFD27569.1"/>
    </source>
</evidence>
<gene>
    <name evidence="4" type="ORF">MNAN1_002568</name>
</gene>
<dbReference type="PANTHER" id="PTHR45815:SF3">
    <property type="entry name" value="PROTEIN DISULFIDE-ISOMERASE A6"/>
    <property type="match status" value="1"/>
</dbReference>
<feature type="signal peptide" evidence="2">
    <location>
        <begin position="1"/>
        <end position="16"/>
    </location>
</feature>
<dbReference type="EMBL" id="CP119895">
    <property type="protein sequence ID" value="WFD27569.1"/>
    <property type="molecule type" value="Genomic_DNA"/>
</dbReference>
<evidence type="ECO:0000256" key="2">
    <source>
        <dbReference type="SAM" id="SignalP"/>
    </source>
</evidence>
<feature type="region of interest" description="Disordered" evidence="1">
    <location>
        <begin position="256"/>
        <end position="301"/>
    </location>
</feature>
<keyword evidence="5" id="KW-1185">Reference proteome</keyword>
<feature type="domain" description="Thioredoxin" evidence="3">
    <location>
        <begin position="17"/>
        <end position="134"/>
    </location>
</feature>
<organism evidence="4 5">
    <name type="scientific">Malassezia nana</name>
    <dbReference type="NCBI Taxonomy" id="180528"/>
    <lineage>
        <taxon>Eukaryota</taxon>
        <taxon>Fungi</taxon>
        <taxon>Dikarya</taxon>
        <taxon>Basidiomycota</taxon>
        <taxon>Ustilaginomycotina</taxon>
        <taxon>Malasseziomycetes</taxon>
        <taxon>Malasseziales</taxon>
        <taxon>Malasseziaceae</taxon>
        <taxon>Malassezia</taxon>
    </lineage>
</organism>
<dbReference type="InterPro" id="IPR017937">
    <property type="entry name" value="Thioredoxin_CS"/>
</dbReference>
<keyword evidence="4" id="KW-0413">Isomerase</keyword>
<dbReference type="EC" id="5.3.4.1" evidence="4"/>
<sequence>MLRLGLWALLVGAASAALFPAKGPVQKLDGATFDKEIRKVDKPALVAFTAPWCGHCQRLAPQYARVATELDGVVKIAYVDCEEDKSKSLCAEYGIQGFPTIKAFPATKKRIPRDYMGERKAKALLDYALDMLPPESVRKVGAKELGTFLAKNEAQPKVVLVTPMAKTSAMYRSLALDYRGRVPFAHLYAGKEGVLPAAQAHVDAQLTQERLPGLYFISSYDSASGKATAVRYRGAMRYRFIKLWMDEQLGGEAGAAARAEREREAQAKRDAAAAEEARAREKLEVMRKEREQRATEESEEMKRLTELLGEATSDEEEIEALLQQEREKKLKQLRRSEMEALLRAREQIVREEGVEDADDPVTKERLMDKLQSYVGDHWSARLAERADRARRTVEASLMANPDDTQGALTRAEREMIEGLAEDQREVEDQLRAGADADGFPLSDDAADALREHRTMLAGLIHTIQLRIDGRESGKSDKQVAEELFQKMARERDEL</sequence>
<keyword evidence="2" id="KW-0732">Signal</keyword>
<dbReference type="GO" id="GO:0034976">
    <property type="term" value="P:response to endoplasmic reticulum stress"/>
    <property type="evidence" value="ECO:0007669"/>
    <property type="project" value="TreeGrafter"/>
</dbReference>
<dbReference type="Pfam" id="PF00085">
    <property type="entry name" value="Thioredoxin"/>
    <property type="match status" value="1"/>
</dbReference>
<dbReference type="InterPro" id="IPR036249">
    <property type="entry name" value="Thioredoxin-like_sf"/>
</dbReference>
<dbReference type="InterPro" id="IPR013766">
    <property type="entry name" value="Thioredoxin_domain"/>
</dbReference>
<dbReference type="AlphaFoldDB" id="A0AAF0EMZ5"/>
<feature type="compositionally biased region" description="Basic and acidic residues" evidence="1">
    <location>
        <begin position="258"/>
        <end position="301"/>
    </location>
</feature>
<evidence type="ECO:0000259" key="3">
    <source>
        <dbReference type="PROSITE" id="PS51352"/>
    </source>
</evidence>